<protein>
    <submittedName>
        <fullName evidence="2">Uncharacterized protein</fullName>
    </submittedName>
</protein>
<keyword evidence="1" id="KW-1133">Transmembrane helix</keyword>
<evidence type="ECO:0000313" key="2">
    <source>
        <dbReference type="EMBL" id="MBS3061460.1"/>
    </source>
</evidence>
<dbReference type="EMBL" id="JAGVWC010000009">
    <property type="protein sequence ID" value="MBS3061460.1"/>
    <property type="molecule type" value="Genomic_DNA"/>
</dbReference>
<dbReference type="AlphaFoldDB" id="A0A8T4L9R9"/>
<feature type="transmembrane region" description="Helical" evidence="1">
    <location>
        <begin position="68"/>
        <end position="86"/>
    </location>
</feature>
<sequence>MDIDIFGIVIAFCLILLGAVSERWWFVFLSALVFFALFPTITTFWILVGAIILSYIWANSFDELSSQGFLLIIVLIGSAVIAISLGEVFIGLLLSLALVFLFLLTPSVKLSKKVSRKAREEFDDIHAGLKKTKGQHPDLFGTVENLSKDTGAIAGEAWVTNPNQKLVSNDLVTRISQGSKNLLDGLGKLFK</sequence>
<evidence type="ECO:0000256" key="1">
    <source>
        <dbReference type="SAM" id="Phobius"/>
    </source>
</evidence>
<evidence type="ECO:0000313" key="3">
    <source>
        <dbReference type="Proteomes" id="UP000675968"/>
    </source>
</evidence>
<keyword evidence="1" id="KW-0472">Membrane</keyword>
<name>A0A8T4L9R9_9ARCH</name>
<comment type="caution">
    <text evidence="2">The sequence shown here is derived from an EMBL/GenBank/DDBJ whole genome shotgun (WGS) entry which is preliminary data.</text>
</comment>
<reference evidence="2" key="1">
    <citation type="submission" date="2021-03" db="EMBL/GenBank/DDBJ databases">
        <authorList>
            <person name="Jaffe A."/>
        </authorList>
    </citation>
    <scope>NUCLEOTIDE SEQUENCE</scope>
    <source>
        <strain evidence="2">RIFCSPLOWO2_01_FULL_AR10_48_17</strain>
    </source>
</reference>
<proteinExistence type="predicted"/>
<reference evidence="2" key="2">
    <citation type="submission" date="2021-05" db="EMBL/GenBank/DDBJ databases">
        <title>Protein family content uncovers lineage relationships and bacterial pathway maintenance mechanisms in DPANN archaea.</title>
        <authorList>
            <person name="Castelle C.J."/>
            <person name="Meheust R."/>
            <person name="Jaffe A.L."/>
            <person name="Seitz K."/>
            <person name="Gong X."/>
            <person name="Baker B.J."/>
            <person name="Banfield J.F."/>
        </authorList>
    </citation>
    <scope>NUCLEOTIDE SEQUENCE</scope>
    <source>
        <strain evidence="2">RIFCSPLOWO2_01_FULL_AR10_48_17</strain>
    </source>
</reference>
<dbReference type="Proteomes" id="UP000675968">
    <property type="component" value="Unassembled WGS sequence"/>
</dbReference>
<keyword evidence="1" id="KW-0812">Transmembrane</keyword>
<organism evidence="2 3">
    <name type="scientific">Candidatus Iainarchaeum sp</name>
    <dbReference type="NCBI Taxonomy" id="3101447"/>
    <lineage>
        <taxon>Archaea</taxon>
        <taxon>Candidatus Iainarchaeota</taxon>
        <taxon>Candidatus Iainarchaeia</taxon>
        <taxon>Candidatus Iainarchaeales</taxon>
        <taxon>Candidatus Iainarchaeaceae</taxon>
        <taxon>Candidatus Iainarchaeum</taxon>
    </lineage>
</organism>
<feature type="transmembrane region" description="Helical" evidence="1">
    <location>
        <begin position="31"/>
        <end position="56"/>
    </location>
</feature>
<accession>A0A8T4L9R9</accession>
<gene>
    <name evidence="2" type="ORF">J4215_02650</name>
</gene>